<dbReference type="EMBL" id="FQYX01000006">
    <property type="protein sequence ID" value="SHI83670.1"/>
    <property type="molecule type" value="Genomic_DNA"/>
</dbReference>
<reference evidence="1 2" key="1">
    <citation type="submission" date="2016-11" db="EMBL/GenBank/DDBJ databases">
        <authorList>
            <person name="Jaros S."/>
            <person name="Januszkiewicz K."/>
            <person name="Wedrychowicz H."/>
        </authorList>
    </citation>
    <scope>NUCLEOTIDE SEQUENCE [LARGE SCALE GENOMIC DNA]</scope>
    <source>
        <strain evidence="1 2">CGMCC 1.8863</strain>
    </source>
</reference>
<dbReference type="PANTHER" id="PTHR47197">
    <property type="entry name" value="PROTEIN NIRF"/>
    <property type="match status" value="1"/>
</dbReference>
<keyword evidence="2" id="KW-1185">Reference proteome</keyword>
<organism evidence="1 2">
    <name type="scientific">Arenibacter nanhaiticus</name>
    <dbReference type="NCBI Taxonomy" id="558155"/>
    <lineage>
        <taxon>Bacteria</taxon>
        <taxon>Pseudomonadati</taxon>
        <taxon>Bacteroidota</taxon>
        <taxon>Flavobacteriia</taxon>
        <taxon>Flavobacteriales</taxon>
        <taxon>Flavobacteriaceae</taxon>
        <taxon>Arenibacter</taxon>
    </lineage>
</organism>
<dbReference type="Proteomes" id="UP000184231">
    <property type="component" value="Unassembled WGS sequence"/>
</dbReference>
<name>A0A1M6EEC9_9FLAO</name>
<dbReference type="OrthoDB" id="9773938at2"/>
<dbReference type="InterPro" id="IPR051200">
    <property type="entry name" value="Host-pathogen_enzymatic-act"/>
</dbReference>
<gene>
    <name evidence="1" type="ORF">SAMN04487911_106123</name>
</gene>
<dbReference type="Pfam" id="PF16819">
    <property type="entry name" value="DUF5074"/>
    <property type="match status" value="1"/>
</dbReference>
<dbReference type="RefSeq" id="WP_072763729.1">
    <property type="nucleotide sequence ID" value="NZ_FQYX01000006.1"/>
</dbReference>
<dbReference type="NCBIfam" id="TIGR02276">
    <property type="entry name" value="beta_rpt_yvtn"/>
    <property type="match status" value="1"/>
</dbReference>
<protein>
    <submittedName>
        <fullName evidence="1">40-residue YVTN family beta-propeller repeat-containing protein</fullName>
    </submittedName>
</protein>
<evidence type="ECO:0000313" key="1">
    <source>
        <dbReference type="EMBL" id="SHI83670.1"/>
    </source>
</evidence>
<evidence type="ECO:0000313" key="2">
    <source>
        <dbReference type="Proteomes" id="UP000184231"/>
    </source>
</evidence>
<dbReference type="PROSITE" id="PS51257">
    <property type="entry name" value="PROKAR_LIPOPROTEIN"/>
    <property type="match status" value="1"/>
</dbReference>
<sequence length="352" mass="38778">MKIKHAILASLAFGLLFTSCENDNDDNKRSLGDYDRGILISNEGPFQNGSGTVSYVSYDLNEVENEIYKKVNNEDLGNIVQSIGFYDKKAFIVVNNSNAIVVADRFTFKKLGAITEGLHNPRYFTAANGKGYVTNWGDPNDNNDDFVAIINLVDFTVEGTIPVEFGPEVLEEENDMVYVAHQGAWGFNNKISVIDPATDKVVKIIPVGDVPNSMAFDDADNLWVMCAGKPSYSGEETKGELVKINTTTNTVANTFEFTTTDHPKQLVEEDNSIYYTLNSNVYSMTATATSLPTSPLLEGVSFYTMRVDDGKLYGTDAKDYNSKGDLTIYNINSKEIIKTIPVGIIPGGIYFN</sequence>
<dbReference type="SUPFAM" id="SSF51004">
    <property type="entry name" value="C-terminal (heme d1) domain of cytochrome cd1-nitrite reductase"/>
    <property type="match status" value="1"/>
</dbReference>
<proteinExistence type="predicted"/>
<dbReference type="InterPro" id="IPR011964">
    <property type="entry name" value="YVTN_b-propeller_repeat"/>
</dbReference>
<dbReference type="AlphaFoldDB" id="A0A1M6EEC9"/>
<dbReference type="Gene3D" id="2.130.10.10">
    <property type="entry name" value="YVTN repeat-like/Quinoprotein amine dehydrogenase"/>
    <property type="match status" value="1"/>
</dbReference>
<dbReference type="InterPro" id="IPR011048">
    <property type="entry name" value="Haem_d1_sf"/>
</dbReference>
<dbReference type="PANTHER" id="PTHR47197:SF3">
    <property type="entry name" value="DIHYDRO-HEME D1 DEHYDROGENASE"/>
    <property type="match status" value="1"/>
</dbReference>
<dbReference type="STRING" id="558155.SAMN04487911_106123"/>
<dbReference type="InterPro" id="IPR031815">
    <property type="entry name" value="DUF5074"/>
</dbReference>
<accession>A0A1M6EEC9</accession>
<dbReference type="InterPro" id="IPR015943">
    <property type="entry name" value="WD40/YVTN_repeat-like_dom_sf"/>
</dbReference>